<evidence type="ECO:0000313" key="3">
    <source>
        <dbReference type="Proteomes" id="UP000284051"/>
    </source>
</evidence>
<gene>
    <name evidence="2" type="ORF">DW264_01200</name>
</gene>
<reference evidence="2 3" key="1">
    <citation type="submission" date="2018-08" db="EMBL/GenBank/DDBJ databases">
        <title>A genome reference for cultivated species of the human gut microbiota.</title>
        <authorList>
            <person name="Zou Y."/>
            <person name="Xue W."/>
            <person name="Luo G."/>
        </authorList>
    </citation>
    <scope>NUCLEOTIDE SEQUENCE [LARGE SCALE GENOMIC DNA]</scope>
    <source>
        <strain evidence="2 3">AM22-21LB</strain>
    </source>
</reference>
<dbReference type="AlphaFoldDB" id="A0A3R6IAE7"/>
<keyword evidence="1" id="KW-0812">Transmembrane</keyword>
<feature type="transmembrane region" description="Helical" evidence="1">
    <location>
        <begin position="331"/>
        <end position="352"/>
    </location>
</feature>
<feature type="transmembrane region" description="Helical" evidence="1">
    <location>
        <begin position="155"/>
        <end position="176"/>
    </location>
</feature>
<evidence type="ECO:0000313" key="2">
    <source>
        <dbReference type="EMBL" id="RHG30893.1"/>
    </source>
</evidence>
<organism evidence="2 3">
    <name type="scientific">Roseburia intestinalis</name>
    <dbReference type="NCBI Taxonomy" id="166486"/>
    <lineage>
        <taxon>Bacteria</taxon>
        <taxon>Bacillati</taxon>
        <taxon>Bacillota</taxon>
        <taxon>Clostridia</taxon>
        <taxon>Lachnospirales</taxon>
        <taxon>Lachnospiraceae</taxon>
        <taxon>Roseburia</taxon>
    </lineage>
</organism>
<dbReference type="Proteomes" id="UP000284051">
    <property type="component" value="Unassembled WGS sequence"/>
</dbReference>
<accession>A0A3R6IAE7</accession>
<protein>
    <submittedName>
        <fullName evidence="2">ABC transporter permease</fullName>
    </submittedName>
</protein>
<dbReference type="RefSeq" id="WP_118771838.1">
    <property type="nucleotide sequence ID" value="NZ_QRID01000001.1"/>
</dbReference>
<feature type="transmembrane region" description="Helical" evidence="1">
    <location>
        <begin position="286"/>
        <end position="311"/>
    </location>
</feature>
<comment type="caution">
    <text evidence="2">The sequence shown here is derived from an EMBL/GenBank/DDBJ whole genome shotgun (WGS) entry which is preliminary data.</text>
</comment>
<feature type="transmembrane region" description="Helical" evidence="1">
    <location>
        <begin position="202"/>
        <end position="230"/>
    </location>
</feature>
<name>A0A3R6IAE7_9FIRM</name>
<dbReference type="EMBL" id="QRID01000001">
    <property type="protein sequence ID" value="RHG30893.1"/>
    <property type="molecule type" value="Genomic_DNA"/>
</dbReference>
<keyword evidence="1" id="KW-1133">Transmembrane helix</keyword>
<proteinExistence type="predicted"/>
<sequence>MRLYKMELFKLFQNKIFKIGMLATTGLLFLYFWFAEVGGEIATVDGKFYSGYEAVQMNRKITEEFEGDLTDEKVNQIIEKYGLPTKFEENMPGWRDGNFLNDFVTRYFTNGAWENGVLPTERYFLWETELGKAYDEIGKTPYLAYTTGWKVFVEMLQFGLILGSILIICGVSPIFAEESQTKMLPLIFSTGEGRRKDVPAKILASFTFTIFIFMWFVLVNLVLCWMIYGLKGFENISWMVLSQYMLQPVLFLKYLGILLGLAFQALLSLCAITLCVSAYQDSSFGAVIIAAVCWGLPVLIRMFFGGIIWLIVDSMPIFLVMPGIVNDIYEIWYIVLGINICFAIGCLVKGLVSYKTKQFA</sequence>
<keyword evidence="1" id="KW-0472">Membrane</keyword>
<evidence type="ECO:0000256" key="1">
    <source>
        <dbReference type="SAM" id="Phobius"/>
    </source>
</evidence>
<feature type="transmembrane region" description="Helical" evidence="1">
    <location>
        <begin position="250"/>
        <end position="279"/>
    </location>
</feature>
<feature type="transmembrane region" description="Helical" evidence="1">
    <location>
        <begin position="16"/>
        <end position="34"/>
    </location>
</feature>